<dbReference type="SUPFAM" id="SSF52467">
    <property type="entry name" value="DHS-like NAD/FAD-binding domain"/>
    <property type="match status" value="1"/>
</dbReference>
<sequence>MQEKIDRIKKIIEEANAVIITAGAGMGVDSGLPDFRGDVGFWRAYPFLRDRNLSFEDMANPQWFLDDPKLAWAFYGHRLNLYKNTEPHDGFRLLLDLVKSKNENYFVYTSNVDGHFAKAGFSEEKIYECHGSIHYSQCVHKRDGAIWQTCSDIKVDEEKFIALDMPVCPECGCVSRPNIVMFYDWMVNTRRINEQYKRYETWLEQNKDSRFVIIELGAGLAVPTIRNFGEKFVKRSKKATLIRINPRDNYISQYFGISLKCGALDGLRQILC</sequence>
<keyword evidence="4" id="KW-0862">Zinc</keyword>
<dbReference type="AlphaFoldDB" id="A0A1Y5NNW2"/>
<dbReference type="RefSeq" id="WP_087580987.1">
    <property type="nucleotide sequence ID" value="NZ_NDYQ01000001.1"/>
</dbReference>
<feature type="binding site" evidence="4">
    <location>
        <position position="171"/>
    </location>
    <ligand>
        <name>Zn(2+)</name>
        <dbReference type="ChEBI" id="CHEBI:29105"/>
    </ligand>
</feature>
<dbReference type="CDD" id="cd00296">
    <property type="entry name" value="SIR2"/>
    <property type="match status" value="1"/>
</dbReference>
<evidence type="ECO:0000256" key="1">
    <source>
        <dbReference type="ARBA" id="ARBA00012928"/>
    </source>
</evidence>
<feature type="binding site" evidence="4">
    <location>
        <position position="150"/>
    </location>
    <ligand>
        <name>Zn(2+)</name>
        <dbReference type="ChEBI" id="CHEBI:29105"/>
    </ligand>
</feature>
<evidence type="ECO:0000313" key="6">
    <source>
        <dbReference type="EMBL" id="OUT19572.1"/>
    </source>
</evidence>
<feature type="active site" description="Proton acceptor" evidence="4">
    <location>
        <position position="130"/>
    </location>
</feature>
<evidence type="ECO:0000256" key="4">
    <source>
        <dbReference type="PROSITE-ProRule" id="PRU00236"/>
    </source>
</evidence>
<evidence type="ECO:0000256" key="3">
    <source>
        <dbReference type="ARBA" id="ARBA00023027"/>
    </source>
</evidence>
<dbReference type="EC" id="2.3.1.286" evidence="1"/>
<protein>
    <recommendedName>
        <fullName evidence="1">protein acetyllysine N-acetyltransferase</fullName>
        <ecNumber evidence="1">2.3.1.286</ecNumber>
    </recommendedName>
</protein>
<evidence type="ECO:0000259" key="5">
    <source>
        <dbReference type="PROSITE" id="PS50305"/>
    </source>
</evidence>
<dbReference type="GO" id="GO:0070403">
    <property type="term" value="F:NAD+ binding"/>
    <property type="evidence" value="ECO:0007669"/>
    <property type="project" value="InterPro"/>
</dbReference>
<dbReference type="Proteomes" id="UP000195893">
    <property type="component" value="Unassembled WGS sequence"/>
</dbReference>
<dbReference type="GO" id="GO:0017136">
    <property type="term" value="F:histone deacetylase activity, NAD-dependent"/>
    <property type="evidence" value="ECO:0007669"/>
    <property type="project" value="TreeGrafter"/>
</dbReference>
<dbReference type="GO" id="GO:0046872">
    <property type="term" value="F:metal ion binding"/>
    <property type="evidence" value="ECO:0007669"/>
    <property type="project" value="UniProtKB-KW"/>
</dbReference>
<feature type="binding site" evidence="4">
    <location>
        <position position="138"/>
    </location>
    <ligand>
        <name>Zn(2+)</name>
        <dbReference type="ChEBI" id="CHEBI:29105"/>
    </ligand>
</feature>
<keyword evidence="3" id="KW-0520">NAD</keyword>
<comment type="caution">
    <text evidence="6">The sequence shown here is derived from an EMBL/GenBank/DDBJ whole genome shotgun (WGS) entry which is preliminary data.</text>
</comment>
<dbReference type="InterPro" id="IPR050134">
    <property type="entry name" value="NAD-dep_sirtuin_deacylases"/>
</dbReference>
<reference evidence="6 7" key="1">
    <citation type="submission" date="2017-04" db="EMBL/GenBank/DDBJ databases">
        <title>Complete genome of Campylobacter concisus ATCC 33237T and draft genomes for an additional eight well characterized C. concisus strains.</title>
        <authorList>
            <person name="Cornelius A.J."/>
            <person name="Miller W.G."/>
            <person name="Lastovica A.J."/>
            <person name="On S.L."/>
            <person name="French N.P."/>
            <person name="Vandenberg O."/>
            <person name="Biggs P.J."/>
        </authorList>
    </citation>
    <scope>NUCLEOTIDE SEQUENCE [LARGE SCALE GENOMIC DNA]</scope>
    <source>
        <strain evidence="6 7">Lasto127.99</strain>
    </source>
</reference>
<dbReference type="InterPro" id="IPR029035">
    <property type="entry name" value="DHS-like_NAD/FAD-binding_dom"/>
</dbReference>
<dbReference type="InterPro" id="IPR026591">
    <property type="entry name" value="Sirtuin_cat_small_dom_sf"/>
</dbReference>
<gene>
    <name evidence="6" type="ORF">B9N60_01255</name>
</gene>
<dbReference type="Pfam" id="PF02146">
    <property type="entry name" value="SIR2"/>
    <property type="match status" value="1"/>
</dbReference>
<proteinExistence type="predicted"/>
<keyword evidence="4" id="KW-0479">Metal-binding</keyword>
<feature type="domain" description="Deacetylase sirtuin-type" evidence="5">
    <location>
        <begin position="1"/>
        <end position="272"/>
    </location>
</feature>
<keyword evidence="2" id="KW-0808">Transferase</keyword>
<dbReference type="PANTHER" id="PTHR11085:SF10">
    <property type="entry name" value="NAD-DEPENDENT PROTEIN DEACYLASE SIRTUIN-5, MITOCHONDRIAL-RELATED"/>
    <property type="match status" value="1"/>
</dbReference>
<evidence type="ECO:0000313" key="7">
    <source>
        <dbReference type="Proteomes" id="UP000195893"/>
    </source>
</evidence>
<dbReference type="PROSITE" id="PS50305">
    <property type="entry name" value="SIRTUIN"/>
    <property type="match status" value="1"/>
</dbReference>
<dbReference type="InterPro" id="IPR026590">
    <property type="entry name" value="Ssirtuin_cat_dom"/>
</dbReference>
<dbReference type="EMBL" id="NDYQ01000001">
    <property type="protein sequence ID" value="OUT19572.1"/>
    <property type="molecule type" value="Genomic_DNA"/>
</dbReference>
<organism evidence="6 7">
    <name type="scientific">Campylobacter concisus</name>
    <dbReference type="NCBI Taxonomy" id="199"/>
    <lineage>
        <taxon>Bacteria</taxon>
        <taxon>Pseudomonadati</taxon>
        <taxon>Campylobacterota</taxon>
        <taxon>Epsilonproteobacteria</taxon>
        <taxon>Campylobacterales</taxon>
        <taxon>Campylobacteraceae</taxon>
        <taxon>Campylobacter</taxon>
    </lineage>
</organism>
<feature type="binding site" evidence="4">
    <location>
        <position position="168"/>
    </location>
    <ligand>
        <name>Zn(2+)</name>
        <dbReference type="ChEBI" id="CHEBI:29105"/>
    </ligand>
</feature>
<dbReference type="PANTHER" id="PTHR11085">
    <property type="entry name" value="NAD-DEPENDENT PROTEIN DEACYLASE SIRTUIN-5, MITOCHONDRIAL-RELATED"/>
    <property type="match status" value="1"/>
</dbReference>
<name>A0A1Y5NNW2_9BACT</name>
<dbReference type="Gene3D" id="3.40.50.1220">
    <property type="entry name" value="TPP-binding domain"/>
    <property type="match status" value="1"/>
</dbReference>
<accession>A0A1Y5NNW2</accession>
<dbReference type="InterPro" id="IPR003000">
    <property type="entry name" value="Sirtuin"/>
</dbReference>
<dbReference type="Gene3D" id="3.30.1600.10">
    <property type="entry name" value="SIR2/SIRT2 'Small Domain"/>
    <property type="match status" value="1"/>
</dbReference>
<evidence type="ECO:0000256" key="2">
    <source>
        <dbReference type="ARBA" id="ARBA00022679"/>
    </source>
</evidence>